<dbReference type="AlphaFoldDB" id="A0A146K7D0"/>
<sequence>MVDYLVQFDGSVQCTDKSIFDTISKLPLRQKRGMWVKIASNQGCGSMELQNYYHNTFIKNLFSDPRQFKEELAALVQNQRSLFDSEEIFQQFSSKHSELMFNSRLTKQYIAVLNKRMMERASNEAPRQVVQRKSVSEEQQAADIPFVVDVDEACWVWQFE</sequence>
<dbReference type="EMBL" id="GDID01004079">
    <property type="protein sequence ID" value="JAP92527.1"/>
    <property type="molecule type" value="Transcribed_RNA"/>
</dbReference>
<evidence type="ECO:0000313" key="1">
    <source>
        <dbReference type="EMBL" id="JAP92527.1"/>
    </source>
</evidence>
<proteinExistence type="predicted"/>
<name>A0A146K7D0_9EUKA</name>
<reference evidence="1" key="1">
    <citation type="submission" date="2015-07" db="EMBL/GenBank/DDBJ databases">
        <title>Adaptation to a free-living lifestyle via gene acquisitions in the diplomonad Trepomonas sp. PC1.</title>
        <authorList>
            <person name="Xu F."/>
            <person name="Jerlstrom-Hultqvist J."/>
            <person name="Kolisko M."/>
            <person name="Simpson A.G.B."/>
            <person name="Roger A.J."/>
            <person name="Svard S.G."/>
            <person name="Andersson J.O."/>
        </authorList>
    </citation>
    <scope>NUCLEOTIDE SEQUENCE</scope>
    <source>
        <strain evidence="1">PC1</strain>
    </source>
</reference>
<protein>
    <submittedName>
        <fullName evidence="1">Uncharacterized protein</fullName>
    </submittedName>
</protein>
<gene>
    <name evidence="1" type="ORF">TPC1_15499</name>
</gene>
<organism evidence="1">
    <name type="scientific">Trepomonas sp. PC1</name>
    <dbReference type="NCBI Taxonomy" id="1076344"/>
    <lineage>
        <taxon>Eukaryota</taxon>
        <taxon>Metamonada</taxon>
        <taxon>Diplomonadida</taxon>
        <taxon>Hexamitidae</taxon>
        <taxon>Hexamitinae</taxon>
        <taxon>Trepomonas</taxon>
    </lineage>
</organism>
<accession>A0A146K7D0</accession>